<dbReference type="AlphaFoldDB" id="A0AA36CPK7"/>
<sequence>MERVRDCGPAESGSLMEHDHGLEEIASVMERDGGPRLETANGVGSDGDHVQETESGPPIAVCHELVMVREMGCGVSHEPMAIPKATHHGFDEQTGSANACVDFPAFRRKMAIRLGCDGDVREQWMNPSESGLASNVPLKEAATAIQP</sequence>
<accession>A0AA36CPK7</accession>
<evidence type="ECO:0000313" key="3">
    <source>
        <dbReference type="Proteomes" id="UP001177023"/>
    </source>
</evidence>
<evidence type="ECO:0000313" key="2">
    <source>
        <dbReference type="EMBL" id="CAJ0572106.1"/>
    </source>
</evidence>
<evidence type="ECO:0000256" key="1">
    <source>
        <dbReference type="SAM" id="MobiDB-lite"/>
    </source>
</evidence>
<proteinExistence type="predicted"/>
<comment type="caution">
    <text evidence="2">The sequence shown here is derived from an EMBL/GenBank/DDBJ whole genome shotgun (WGS) entry which is preliminary data.</text>
</comment>
<reference evidence="2" key="1">
    <citation type="submission" date="2023-06" db="EMBL/GenBank/DDBJ databases">
        <authorList>
            <person name="Delattre M."/>
        </authorList>
    </citation>
    <scope>NUCLEOTIDE SEQUENCE</scope>
    <source>
        <strain evidence="2">AF72</strain>
    </source>
</reference>
<name>A0AA36CPK7_9BILA</name>
<keyword evidence="3" id="KW-1185">Reference proteome</keyword>
<gene>
    <name evidence="2" type="ORF">MSPICULIGERA_LOCUS10500</name>
</gene>
<feature type="region of interest" description="Disordered" evidence="1">
    <location>
        <begin position="32"/>
        <end position="57"/>
    </location>
</feature>
<feature type="non-terminal residue" evidence="2">
    <location>
        <position position="147"/>
    </location>
</feature>
<feature type="region of interest" description="Disordered" evidence="1">
    <location>
        <begin position="128"/>
        <end position="147"/>
    </location>
</feature>
<protein>
    <submittedName>
        <fullName evidence="2">Uncharacterized protein</fullName>
    </submittedName>
</protein>
<dbReference type="EMBL" id="CATQJA010002591">
    <property type="protein sequence ID" value="CAJ0572106.1"/>
    <property type="molecule type" value="Genomic_DNA"/>
</dbReference>
<organism evidence="2 3">
    <name type="scientific">Mesorhabditis spiculigera</name>
    <dbReference type="NCBI Taxonomy" id="96644"/>
    <lineage>
        <taxon>Eukaryota</taxon>
        <taxon>Metazoa</taxon>
        <taxon>Ecdysozoa</taxon>
        <taxon>Nematoda</taxon>
        <taxon>Chromadorea</taxon>
        <taxon>Rhabditida</taxon>
        <taxon>Rhabditina</taxon>
        <taxon>Rhabditomorpha</taxon>
        <taxon>Rhabditoidea</taxon>
        <taxon>Rhabditidae</taxon>
        <taxon>Mesorhabditinae</taxon>
        <taxon>Mesorhabditis</taxon>
    </lineage>
</organism>
<dbReference type="Proteomes" id="UP001177023">
    <property type="component" value="Unassembled WGS sequence"/>
</dbReference>